<dbReference type="PROSITE" id="PS51722">
    <property type="entry name" value="G_TR_2"/>
    <property type="match status" value="1"/>
</dbReference>
<dbReference type="SUPFAM" id="SSF54980">
    <property type="entry name" value="EF-G C-terminal domain-like"/>
    <property type="match status" value="1"/>
</dbReference>
<dbReference type="Gene3D" id="3.40.50.300">
    <property type="entry name" value="P-loop containing nucleotide triphosphate hydrolases"/>
    <property type="match status" value="1"/>
</dbReference>
<dbReference type="InterPro" id="IPR027417">
    <property type="entry name" value="P-loop_NTPase"/>
</dbReference>
<gene>
    <name evidence="2" type="ORF">NESG_01596</name>
</gene>
<dbReference type="InterPro" id="IPR000795">
    <property type="entry name" value="T_Tr_GTP-bd_dom"/>
</dbReference>
<dbReference type="GO" id="GO:0005525">
    <property type="term" value="F:GTP binding"/>
    <property type="evidence" value="ECO:0007669"/>
    <property type="project" value="InterPro"/>
</dbReference>
<dbReference type="PANTHER" id="PTHR42908">
    <property type="entry name" value="TRANSLATION ELONGATION FACTOR-RELATED"/>
    <property type="match status" value="1"/>
</dbReference>
<dbReference type="InterPro" id="IPR035647">
    <property type="entry name" value="EFG_III/V"/>
</dbReference>
<dbReference type="Pfam" id="PF00009">
    <property type="entry name" value="GTP_EFTU"/>
    <property type="match status" value="1"/>
</dbReference>
<dbReference type="Gene3D" id="3.30.70.240">
    <property type="match status" value="1"/>
</dbReference>
<reference evidence="2 3" key="1">
    <citation type="journal article" date="2014" name="Genome Announc.">
        <title>Genome Sequence of the Microsporidian Species Nematocida sp1 Strain ERTm6 (ATCC PRA-372).</title>
        <authorList>
            <person name="Bakowski M.A."/>
            <person name="Priest M."/>
            <person name="Young S."/>
            <person name="Cuomo C.A."/>
            <person name="Troemel E.R."/>
        </authorList>
    </citation>
    <scope>NUCLEOTIDE SEQUENCE [LARGE SCALE GENOMIC DNA]</scope>
    <source>
        <strain evidence="2 3">ERTm6</strain>
    </source>
</reference>
<protein>
    <recommendedName>
        <fullName evidence="1">Tr-type G domain-containing protein</fullName>
    </recommendedName>
</protein>
<dbReference type="SUPFAM" id="SSF52540">
    <property type="entry name" value="P-loop containing nucleoside triphosphate hydrolases"/>
    <property type="match status" value="1"/>
</dbReference>
<name>A0A086J0F0_NEMA1</name>
<dbReference type="PANTHER" id="PTHR42908:SF3">
    <property type="entry name" value="ELONGATION FACTOR-LIKE GTPASE 1"/>
    <property type="match status" value="1"/>
</dbReference>
<dbReference type="EMBL" id="AKIJ01000004">
    <property type="protein sequence ID" value="KFG25618.1"/>
    <property type="molecule type" value="Genomic_DNA"/>
</dbReference>
<dbReference type="PRINTS" id="PR00315">
    <property type="entry name" value="ELONGATNFCT"/>
</dbReference>
<feature type="domain" description="Tr-type G" evidence="1">
    <location>
        <begin position="14"/>
        <end position="215"/>
    </location>
</feature>
<accession>A0A086J0F0</accession>
<dbReference type="Proteomes" id="UP000054524">
    <property type="component" value="Unassembled WGS sequence"/>
</dbReference>
<dbReference type="GeneID" id="77676569"/>
<organism evidence="2 3">
    <name type="scientific">Nematocida ausubeli (strain ATCC PRA-371 / ERTm2)</name>
    <name type="common">Nematode killer fungus</name>
    <dbReference type="NCBI Taxonomy" id="1913371"/>
    <lineage>
        <taxon>Eukaryota</taxon>
        <taxon>Fungi</taxon>
        <taxon>Fungi incertae sedis</taxon>
        <taxon>Microsporidia</taxon>
        <taxon>Nematocida</taxon>
    </lineage>
</organism>
<keyword evidence="3" id="KW-1185">Reference proteome</keyword>
<dbReference type="AlphaFoldDB" id="A0A086J0F0"/>
<dbReference type="GO" id="GO:0003924">
    <property type="term" value="F:GTPase activity"/>
    <property type="evidence" value="ECO:0007669"/>
    <property type="project" value="InterPro"/>
</dbReference>
<dbReference type="GO" id="GO:0003746">
    <property type="term" value="F:translation elongation factor activity"/>
    <property type="evidence" value="ECO:0007669"/>
    <property type="project" value="TreeGrafter"/>
</dbReference>
<evidence type="ECO:0000313" key="3">
    <source>
        <dbReference type="Proteomes" id="UP000054524"/>
    </source>
</evidence>
<dbReference type="GO" id="GO:0005829">
    <property type="term" value="C:cytosol"/>
    <property type="evidence" value="ECO:0007669"/>
    <property type="project" value="TreeGrafter"/>
</dbReference>
<dbReference type="GO" id="GO:1990904">
    <property type="term" value="C:ribonucleoprotein complex"/>
    <property type="evidence" value="ECO:0007669"/>
    <property type="project" value="TreeGrafter"/>
</dbReference>
<evidence type="ECO:0000313" key="2">
    <source>
        <dbReference type="EMBL" id="KFG25618.1"/>
    </source>
</evidence>
<sequence length="703" mass="77945">MEAAVSDRLDKNTSNECVINLIAHVNHGKTTVMDNVLEYMGVLTKSMAGEARLLDSRKDELEREMTMKLSPVSLFVNGKKITFLDTPGHLEFKSLTESTFILSDISLIIVDVMKGVTERLRQLVRNSSDNRCAPIILINKIDALFKLGASGDEIEHRVSGIIQSLEEVLEEPIGWDMGNIIIGSAKDNWCMGQSSNADRVLNKAMGHLTLKKSLRIVRTIYAQEQAELLKLSERINRKVKPGLKIKIRPKDIVSHEFGFFSALYTAISSVNIPATAMPDVSKCEIECSKEDSSISFMDSRIYHTPQNTWMGVDSSSAVAIICSNTLVDNVVTAIGRTLYGKTISVGDSIYVVESSGISHCKVKNLVYFTKTRSSVEVAAGLVGIQGIDCKKKGIICAEGTCSDLSKELLGKLRWPVFTPLFTDIIIPSPECYSSVVERLGRLSRCEPGLFISVKQGKVIVRSDGVLQIDKIRTDLEGLHFSTEDQSEIYQETVSKGEGVVKVQQDAESKCYAISLRGIQEESGEEIERMGYKQLFGRDCYVKCAEGTPNMLRMSISALLQNGPFLLEQCNRVMVAVEPTERQPTGTLSQIYLDSMPRLLTNHTILFISAPSIYAKSVNTILVKSPGHILSTTVEETSITFEVRMPVAEIKALTNLLRTHTKGEADILPTHSLYYMVPDKAEHEKALTLALREKKGLFEKEKIE</sequence>
<evidence type="ECO:0000259" key="1">
    <source>
        <dbReference type="PROSITE" id="PS51722"/>
    </source>
</evidence>
<comment type="caution">
    <text evidence="2">The sequence shown here is derived from an EMBL/GenBank/DDBJ whole genome shotgun (WGS) entry which is preliminary data.</text>
</comment>
<dbReference type="HOGENOM" id="CLU_011666_0_0_1"/>
<dbReference type="RefSeq" id="XP_052904173.1">
    <property type="nucleotide sequence ID" value="XM_053049223.1"/>
</dbReference>
<proteinExistence type="predicted"/>